<keyword evidence="1" id="KW-0812">Transmembrane</keyword>
<evidence type="ECO:0000313" key="3">
    <source>
        <dbReference type="Proteomes" id="UP000306236"/>
    </source>
</evidence>
<keyword evidence="2" id="KW-0808">Transferase</keyword>
<dbReference type="OrthoDB" id="8907926at2"/>
<gene>
    <name evidence="2" type="ORF">E8K88_05090</name>
</gene>
<feature type="transmembrane region" description="Helical" evidence="1">
    <location>
        <begin position="29"/>
        <end position="46"/>
    </location>
</feature>
<dbReference type="RefSeq" id="WP_136405582.1">
    <property type="nucleotide sequence ID" value="NZ_JARXRQ010000003.1"/>
</dbReference>
<proteinExistence type="predicted"/>
<accession>A0A4S5BR62</accession>
<keyword evidence="1" id="KW-1133">Transmembrane helix</keyword>
<sequence length="140" mass="15280">MQSNIKILLSLVVAVALLMVGYSNRGWGGFMLVLGAIVFVVLLYLTRVMKVLKAASTAPKGLISSAVMINSRLKEGMSLLQVVQMTRSISEPQGDLNAREVCHRWTDPGGAWVDAIFVDGKLKQWQMGRPESTEATQSNS</sequence>
<dbReference type="GO" id="GO:0016301">
    <property type="term" value="F:kinase activity"/>
    <property type="evidence" value="ECO:0007669"/>
    <property type="project" value="UniProtKB-KW"/>
</dbReference>
<keyword evidence="3" id="KW-1185">Reference proteome</keyword>
<name>A0A4S5BR62_9BURK</name>
<comment type="caution">
    <text evidence="2">The sequence shown here is derived from an EMBL/GenBank/DDBJ whole genome shotgun (WGS) entry which is preliminary data.</text>
</comment>
<dbReference type="Proteomes" id="UP000306236">
    <property type="component" value="Unassembled WGS sequence"/>
</dbReference>
<dbReference type="EMBL" id="SSWX01000005">
    <property type="protein sequence ID" value="THJ34869.1"/>
    <property type="molecule type" value="Genomic_DNA"/>
</dbReference>
<organism evidence="2 3">
    <name type="scientific">Lampropedia aestuarii</name>
    <dbReference type="NCBI Taxonomy" id="2562762"/>
    <lineage>
        <taxon>Bacteria</taxon>
        <taxon>Pseudomonadati</taxon>
        <taxon>Pseudomonadota</taxon>
        <taxon>Betaproteobacteria</taxon>
        <taxon>Burkholderiales</taxon>
        <taxon>Comamonadaceae</taxon>
        <taxon>Lampropedia</taxon>
    </lineage>
</organism>
<reference evidence="2 3" key="1">
    <citation type="submission" date="2019-04" db="EMBL/GenBank/DDBJ databases">
        <title>Lampropedia sp YIM MLB12 draf genome.</title>
        <authorList>
            <person name="Wang Y.-X."/>
        </authorList>
    </citation>
    <scope>NUCLEOTIDE SEQUENCE [LARGE SCALE GENOMIC DNA]</scope>
    <source>
        <strain evidence="2 3">YIM MLB12</strain>
    </source>
</reference>
<evidence type="ECO:0000313" key="2">
    <source>
        <dbReference type="EMBL" id="THJ34869.1"/>
    </source>
</evidence>
<dbReference type="AlphaFoldDB" id="A0A4S5BR62"/>
<feature type="transmembrane region" description="Helical" evidence="1">
    <location>
        <begin position="7"/>
        <end position="23"/>
    </location>
</feature>
<protein>
    <submittedName>
        <fullName evidence="2">Glycerate kinase</fullName>
    </submittedName>
</protein>
<keyword evidence="2" id="KW-0418">Kinase</keyword>
<evidence type="ECO:0000256" key="1">
    <source>
        <dbReference type="SAM" id="Phobius"/>
    </source>
</evidence>
<keyword evidence="1" id="KW-0472">Membrane</keyword>